<evidence type="ECO:0000256" key="4">
    <source>
        <dbReference type="ARBA" id="ARBA00022695"/>
    </source>
</evidence>
<dbReference type="GO" id="GO:0003677">
    <property type="term" value="F:DNA binding"/>
    <property type="evidence" value="ECO:0007669"/>
    <property type="project" value="InterPro"/>
</dbReference>
<dbReference type="GO" id="GO:0006261">
    <property type="term" value="P:DNA-templated DNA replication"/>
    <property type="evidence" value="ECO:0007669"/>
    <property type="project" value="TreeGrafter"/>
</dbReference>
<dbReference type="Gene3D" id="3.40.50.300">
    <property type="entry name" value="P-loop containing nucleotide triphosphate hydrolases"/>
    <property type="match status" value="1"/>
</dbReference>
<evidence type="ECO:0000256" key="3">
    <source>
        <dbReference type="ARBA" id="ARBA00022679"/>
    </source>
</evidence>
<evidence type="ECO:0000256" key="1">
    <source>
        <dbReference type="ARBA" id="ARBA00012417"/>
    </source>
</evidence>
<comment type="caution">
    <text evidence="9">The sequence shown here is derived from an EMBL/GenBank/DDBJ whole genome shotgun (WGS) entry which is preliminary data.</text>
</comment>
<dbReference type="Pfam" id="PF13177">
    <property type="entry name" value="DNA_pol3_delta2"/>
    <property type="match status" value="1"/>
</dbReference>
<dbReference type="NCBIfam" id="TIGR00678">
    <property type="entry name" value="holB"/>
    <property type="match status" value="1"/>
</dbReference>
<dbReference type="PANTHER" id="PTHR11669">
    <property type="entry name" value="REPLICATION FACTOR C / DNA POLYMERASE III GAMMA-TAU SUBUNIT"/>
    <property type="match status" value="1"/>
</dbReference>
<dbReference type="SUPFAM" id="SSF52540">
    <property type="entry name" value="P-loop containing nucleoside triphosphate hydrolases"/>
    <property type="match status" value="1"/>
</dbReference>
<keyword evidence="5" id="KW-0235">DNA replication</keyword>
<evidence type="ECO:0000259" key="8">
    <source>
        <dbReference type="SMART" id="SM00382"/>
    </source>
</evidence>
<dbReference type="Proteomes" id="UP000226525">
    <property type="component" value="Unassembled WGS sequence"/>
</dbReference>
<organism evidence="9 10">
    <name type="scientific">SAR324 cluster bacterium</name>
    <dbReference type="NCBI Taxonomy" id="2024889"/>
    <lineage>
        <taxon>Bacteria</taxon>
        <taxon>Deltaproteobacteria</taxon>
        <taxon>SAR324 cluster</taxon>
    </lineage>
</organism>
<dbReference type="InterPro" id="IPR004622">
    <property type="entry name" value="DNA_pol_HolB"/>
</dbReference>
<keyword evidence="4" id="KW-0548">Nucleotidyltransferase</keyword>
<dbReference type="InterPro" id="IPR003593">
    <property type="entry name" value="AAA+_ATPase"/>
</dbReference>
<evidence type="ECO:0000313" key="10">
    <source>
        <dbReference type="Proteomes" id="UP000226525"/>
    </source>
</evidence>
<dbReference type="EMBL" id="NZEX01000176">
    <property type="protein sequence ID" value="MAH64624.1"/>
    <property type="molecule type" value="Genomic_DNA"/>
</dbReference>
<dbReference type="CDD" id="cd00009">
    <property type="entry name" value="AAA"/>
    <property type="match status" value="1"/>
</dbReference>
<evidence type="ECO:0000256" key="7">
    <source>
        <dbReference type="ARBA" id="ARBA00049244"/>
    </source>
</evidence>
<keyword evidence="3" id="KW-0808">Transferase</keyword>
<accession>A0A2D6YN85</accession>
<dbReference type="InterPro" id="IPR000629">
    <property type="entry name" value="RNA-helicase_DEAD-box_CS"/>
</dbReference>
<dbReference type="InterPro" id="IPR015199">
    <property type="entry name" value="DNA_pol_III_delta_C"/>
</dbReference>
<dbReference type="GO" id="GO:0009360">
    <property type="term" value="C:DNA polymerase III complex"/>
    <property type="evidence" value="ECO:0007669"/>
    <property type="project" value="InterPro"/>
</dbReference>
<name>A0A2D6YN85_9DELT</name>
<evidence type="ECO:0000256" key="5">
    <source>
        <dbReference type="ARBA" id="ARBA00022705"/>
    </source>
</evidence>
<evidence type="ECO:0000256" key="2">
    <source>
        <dbReference type="ARBA" id="ARBA00014363"/>
    </source>
</evidence>
<evidence type="ECO:0000313" key="9">
    <source>
        <dbReference type="EMBL" id="MAH64624.1"/>
    </source>
</evidence>
<dbReference type="PROSITE" id="PS00039">
    <property type="entry name" value="DEAD_ATP_HELICASE"/>
    <property type="match status" value="1"/>
</dbReference>
<comment type="catalytic activity">
    <reaction evidence="7">
        <text>DNA(n) + a 2'-deoxyribonucleoside 5'-triphosphate = DNA(n+1) + diphosphate</text>
        <dbReference type="Rhea" id="RHEA:22508"/>
        <dbReference type="Rhea" id="RHEA-COMP:17339"/>
        <dbReference type="Rhea" id="RHEA-COMP:17340"/>
        <dbReference type="ChEBI" id="CHEBI:33019"/>
        <dbReference type="ChEBI" id="CHEBI:61560"/>
        <dbReference type="ChEBI" id="CHEBI:173112"/>
        <dbReference type="EC" id="2.7.7.7"/>
    </reaction>
</comment>
<evidence type="ECO:0000256" key="6">
    <source>
        <dbReference type="ARBA" id="ARBA00022932"/>
    </source>
</evidence>
<feature type="domain" description="AAA+ ATPase" evidence="8">
    <location>
        <begin position="25"/>
        <end position="167"/>
    </location>
</feature>
<dbReference type="Pfam" id="PF09115">
    <property type="entry name" value="DNApol3-delta_C"/>
    <property type="match status" value="1"/>
</dbReference>
<dbReference type="AlphaFoldDB" id="A0A2D6YN85"/>
<dbReference type="EC" id="2.7.7.7" evidence="1"/>
<dbReference type="InterPro" id="IPR050238">
    <property type="entry name" value="DNA_Rep/Repair_Clamp_Loader"/>
</dbReference>
<dbReference type="SMART" id="SM00382">
    <property type="entry name" value="AAA"/>
    <property type="match status" value="1"/>
</dbReference>
<protein>
    <recommendedName>
        <fullName evidence="2">DNA polymerase III subunit delta'</fullName>
        <ecNumber evidence="1">2.7.7.7</ecNumber>
    </recommendedName>
</protein>
<keyword evidence="6" id="KW-0239">DNA-directed DNA polymerase</keyword>
<dbReference type="Gene3D" id="1.20.272.10">
    <property type="match status" value="1"/>
</dbReference>
<proteinExistence type="predicted"/>
<reference evidence="10" key="1">
    <citation type="submission" date="2017-09" db="EMBL/GenBank/DDBJ databases">
        <title>The Reconstruction of 2,631 Draft Metagenome-Assembled Genomes from the Global Oceans.</title>
        <authorList>
            <person name="Tully B.J."/>
            <person name="Graham E.D."/>
            <person name="Heidelberg J.F."/>
        </authorList>
    </citation>
    <scope>NUCLEOTIDE SEQUENCE [LARGE SCALE GENOMIC DNA]</scope>
</reference>
<dbReference type="GO" id="GO:0003887">
    <property type="term" value="F:DNA-directed DNA polymerase activity"/>
    <property type="evidence" value="ECO:0007669"/>
    <property type="project" value="UniProtKB-KW"/>
</dbReference>
<sequence>MPLAQIRGQAASIDLISRALQSNQLPSAWLFVGPPSVGKRLTAQLIAQTLNCKIYQGIDACGQCDPCRQIEVGNFADVELIEPSGQNIRMEQIQEALRWMQYRPERGHYRVLILDEADRMNRESANAFLKTLEEPPPQTTIILLTTSPMLLLETILSRCQQIRFQPLSPEILTDLLAEKTDLANDERNWLIKQGMGSVRLDLVKDVQGLRELQSQWGLWIQQIGASEMIEILPRCQEWSSAKDLTWERLLDWLETWLRDLAWLLHELPETELLNQDQLPALRKCLQRYSSESVLALYEAVLEVRHNIARNANKTLQLEGLWLRLKHLQEA</sequence>
<dbReference type="PANTHER" id="PTHR11669:SF8">
    <property type="entry name" value="DNA POLYMERASE III SUBUNIT DELTA"/>
    <property type="match status" value="1"/>
</dbReference>
<gene>
    <name evidence="9" type="primary">holB</name>
    <name evidence="9" type="ORF">CMN54_14515</name>
</gene>
<dbReference type="GO" id="GO:0008408">
    <property type="term" value="F:3'-5' exonuclease activity"/>
    <property type="evidence" value="ECO:0007669"/>
    <property type="project" value="InterPro"/>
</dbReference>
<dbReference type="InterPro" id="IPR027417">
    <property type="entry name" value="P-loop_NTPase"/>
</dbReference>